<dbReference type="Proteomes" id="UP000595362">
    <property type="component" value="Chromosome"/>
</dbReference>
<evidence type="ECO:0000313" key="1">
    <source>
        <dbReference type="EMBL" id="QQG35524.1"/>
    </source>
</evidence>
<proteinExistence type="predicted"/>
<dbReference type="AlphaFoldDB" id="A0A7T5UFT6"/>
<organism evidence="1 2">
    <name type="scientific">Micavibrio aeruginosavorus</name>
    <dbReference type="NCBI Taxonomy" id="349221"/>
    <lineage>
        <taxon>Bacteria</taxon>
        <taxon>Pseudomonadati</taxon>
        <taxon>Bdellovibrionota</taxon>
        <taxon>Bdellovibrionia</taxon>
        <taxon>Bdellovibrionales</taxon>
        <taxon>Pseudobdellovibrionaceae</taxon>
        <taxon>Micavibrio</taxon>
    </lineage>
</organism>
<accession>A0A7T5UFT6</accession>
<sequence>MNPAFQRGACVRLIQKPDGYLSQHYALTVGNTYTCLDRAGCCLIVTTDIEGDTAIVNHERFEPAPQP</sequence>
<dbReference type="EMBL" id="CP066681">
    <property type="protein sequence ID" value="QQG35524.1"/>
    <property type="molecule type" value="Genomic_DNA"/>
</dbReference>
<name>A0A7T5UFT6_9BACT</name>
<reference evidence="1 2" key="1">
    <citation type="submission" date="2020-07" db="EMBL/GenBank/DDBJ databases">
        <title>Huge and variable diversity of episymbiotic CPR bacteria and DPANN archaea in groundwater ecosystems.</title>
        <authorList>
            <person name="He C.Y."/>
            <person name="Keren R."/>
            <person name="Whittaker M."/>
            <person name="Farag I.F."/>
            <person name="Doudna J."/>
            <person name="Cate J.H.D."/>
            <person name="Banfield J.F."/>
        </authorList>
    </citation>
    <scope>NUCLEOTIDE SEQUENCE [LARGE SCALE GENOMIC DNA]</scope>
    <source>
        <strain evidence="1">NC_groundwater_70_Ag_B-0.1um_54_66</strain>
    </source>
</reference>
<protein>
    <submittedName>
        <fullName evidence="1">Uncharacterized protein</fullName>
    </submittedName>
</protein>
<evidence type="ECO:0000313" key="2">
    <source>
        <dbReference type="Proteomes" id="UP000595362"/>
    </source>
</evidence>
<gene>
    <name evidence="1" type="ORF">HYS17_08285</name>
</gene>